<gene>
    <name evidence="1" type="ORF">llap_1453</name>
</gene>
<evidence type="ECO:0000313" key="2">
    <source>
        <dbReference type="Proteomes" id="UP000233556"/>
    </source>
</evidence>
<accession>A0A2I0UQE6</accession>
<dbReference type="Proteomes" id="UP000233556">
    <property type="component" value="Unassembled WGS sequence"/>
</dbReference>
<reference evidence="2" key="1">
    <citation type="submission" date="2017-11" db="EMBL/GenBank/DDBJ databases">
        <authorList>
            <person name="Lima N.C."/>
            <person name="Parody-Merino A.M."/>
            <person name="Battley P.F."/>
            <person name="Fidler A.E."/>
            <person name="Prosdocimi F."/>
        </authorList>
    </citation>
    <scope>NUCLEOTIDE SEQUENCE [LARGE SCALE GENOMIC DNA]</scope>
</reference>
<dbReference type="PANTHER" id="PTHR33332">
    <property type="entry name" value="REVERSE TRANSCRIPTASE DOMAIN-CONTAINING PROTEIN"/>
    <property type="match status" value="1"/>
</dbReference>
<keyword evidence="2" id="KW-1185">Reference proteome</keyword>
<organism evidence="1 2">
    <name type="scientific">Limosa lapponica baueri</name>
    <dbReference type="NCBI Taxonomy" id="1758121"/>
    <lineage>
        <taxon>Eukaryota</taxon>
        <taxon>Metazoa</taxon>
        <taxon>Chordata</taxon>
        <taxon>Craniata</taxon>
        <taxon>Vertebrata</taxon>
        <taxon>Euteleostomi</taxon>
        <taxon>Archelosauria</taxon>
        <taxon>Archosauria</taxon>
        <taxon>Dinosauria</taxon>
        <taxon>Saurischia</taxon>
        <taxon>Theropoda</taxon>
        <taxon>Coelurosauria</taxon>
        <taxon>Aves</taxon>
        <taxon>Neognathae</taxon>
        <taxon>Neoaves</taxon>
        <taxon>Charadriiformes</taxon>
        <taxon>Scolopacidae</taxon>
        <taxon>Limosa</taxon>
    </lineage>
</organism>
<sequence length="193" mass="22103">MKQTSFAVTFTSNQLIMVPTVKFKTIGLLSQSWIMPAIPKNTVQQEEVGSLAPEDKQPQAPVCDTLDNTLLESSLAEKDLEILADTKLTMSQQSVFAAKEDSGMLGCIRQSTTSMSRVVILPFYSVLVRSHLECWVHFWAPQYKTDMELLERVQQRAMKMMKGLERLTYKERLKELELFSIGKRRLREDLINL</sequence>
<evidence type="ECO:0000313" key="1">
    <source>
        <dbReference type="EMBL" id="PKU48259.1"/>
    </source>
</evidence>
<dbReference type="AlphaFoldDB" id="A0A2I0UQE6"/>
<dbReference type="EMBL" id="KZ505657">
    <property type="protein sequence ID" value="PKU48259.1"/>
    <property type="molecule type" value="Genomic_DNA"/>
</dbReference>
<reference evidence="2" key="2">
    <citation type="submission" date="2017-12" db="EMBL/GenBank/DDBJ databases">
        <title>Genome sequence of the Bar-tailed Godwit (Limosa lapponica baueri).</title>
        <authorList>
            <person name="Lima N.C.B."/>
            <person name="Parody-Merino A.M."/>
            <person name="Battley P.F."/>
            <person name="Fidler A.E."/>
            <person name="Prosdocimi F."/>
        </authorList>
    </citation>
    <scope>NUCLEOTIDE SEQUENCE [LARGE SCALE GENOMIC DNA]</scope>
</reference>
<protein>
    <submittedName>
        <fullName evidence="1">Uncharacterized protein</fullName>
    </submittedName>
</protein>
<name>A0A2I0UQE6_LIMLA</name>
<proteinExistence type="predicted"/>